<accession>A0A521BU89</accession>
<evidence type="ECO:0000313" key="2">
    <source>
        <dbReference type="EMBL" id="SMO50040.1"/>
    </source>
</evidence>
<evidence type="ECO:0000313" key="3">
    <source>
        <dbReference type="Proteomes" id="UP000317315"/>
    </source>
</evidence>
<dbReference type="AlphaFoldDB" id="A0A521BU89"/>
<reference evidence="2 3" key="1">
    <citation type="submission" date="2017-05" db="EMBL/GenBank/DDBJ databases">
        <authorList>
            <person name="Varghese N."/>
            <person name="Submissions S."/>
        </authorList>
    </citation>
    <scope>NUCLEOTIDE SEQUENCE [LARGE SCALE GENOMIC DNA]</scope>
    <source>
        <strain evidence="2 3">DSM 16304</strain>
    </source>
</reference>
<keyword evidence="3" id="KW-1185">Reference proteome</keyword>
<evidence type="ECO:0000256" key="1">
    <source>
        <dbReference type="SAM" id="SignalP"/>
    </source>
</evidence>
<dbReference type="Proteomes" id="UP000317315">
    <property type="component" value="Unassembled WGS sequence"/>
</dbReference>
<dbReference type="OrthoDB" id="15346at2"/>
<dbReference type="EMBL" id="FXTM01000007">
    <property type="protein sequence ID" value="SMO50040.1"/>
    <property type="molecule type" value="Genomic_DNA"/>
</dbReference>
<sequence length="98" mass="11080">MRKLLLLVAFPLLLSPFGCSCKWQTKVEKQVLKVTGGRFTVKVYDGGRLVAQYKGKGYVWFEETKNEKRHTGVVTFKDENGHIVRVGAFGGVVIVEYE</sequence>
<feature type="chain" id="PRO_5022005304" description="MORN repeat variant" evidence="1">
    <location>
        <begin position="22"/>
        <end position="98"/>
    </location>
</feature>
<name>A0A521BU89_9BACT</name>
<dbReference type="RefSeq" id="WP_142934806.1">
    <property type="nucleotide sequence ID" value="NZ_FXTM01000007.1"/>
</dbReference>
<organism evidence="2 3">
    <name type="scientific">Balnearium lithotrophicum</name>
    <dbReference type="NCBI Taxonomy" id="223788"/>
    <lineage>
        <taxon>Bacteria</taxon>
        <taxon>Pseudomonadati</taxon>
        <taxon>Aquificota</taxon>
        <taxon>Aquificia</taxon>
        <taxon>Desulfurobacteriales</taxon>
        <taxon>Desulfurobacteriaceae</taxon>
        <taxon>Balnearium</taxon>
    </lineage>
</organism>
<evidence type="ECO:0008006" key="4">
    <source>
        <dbReference type="Google" id="ProtNLM"/>
    </source>
</evidence>
<keyword evidence="1" id="KW-0732">Signal</keyword>
<feature type="signal peptide" evidence="1">
    <location>
        <begin position="1"/>
        <end position="21"/>
    </location>
</feature>
<proteinExistence type="predicted"/>
<dbReference type="PROSITE" id="PS51257">
    <property type="entry name" value="PROKAR_LIPOPROTEIN"/>
    <property type="match status" value="1"/>
</dbReference>
<protein>
    <recommendedName>
        <fullName evidence="4">MORN repeat variant</fullName>
    </recommendedName>
</protein>
<gene>
    <name evidence="2" type="ORF">SAMN06269117_10744</name>
</gene>